<keyword evidence="2" id="KW-1185">Reference proteome</keyword>
<organism evidence="1 2">
    <name type="scientific">Rhododendron williamsianum</name>
    <dbReference type="NCBI Taxonomy" id="262921"/>
    <lineage>
        <taxon>Eukaryota</taxon>
        <taxon>Viridiplantae</taxon>
        <taxon>Streptophyta</taxon>
        <taxon>Embryophyta</taxon>
        <taxon>Tracheophyta</taxon>
        <taxon>Spermatophyta</taxon>
        <taxon>Magnoliopsida</taxon>
        <taxon>eudicotyledons</taxon>
        <taxon>Gunneridae</taxon>
        <taxon>Pentapetalae</taxon>
        <taxon>asterids</taxon>
        <taxon>Ericales</taxon>
        <taxon>Ericaceae</taxon>
        <taxon>Ericoideae</taxon>
        <taxon>Rhodoreae</taxon>
        <taxon>Rhododendron</taxon>
    </lineage>
</organism>
<dbReference type="Gene3D" id="2.60.120.20">
    <property type="match status" value="1"/>
</dbReference>
<dbReference type="Proteomes" id="UP000428333">
    <property type="component" value="Linkage Group LG01"/>
</dbReference>
<feature type="non-terminal residue" evidence="1">
    <location>
        <position position="1"/>
    </location>
</feature>
<dbReference type="InterPro" id="IPR029053">
    <property type="entry name" value="Viral_coat"/>
</dbReference>
<sequence length="334" mass="37255">MKANRRERDAHAEYGNLSKVPAMRVVVDGFGVAYGGEATAVFGRGRGRRFWVLWFHLELNLALTGRTRSYVGSTSGKRNLPSKAIRDEVFSPAEGLINGKVHHNYFNLASQGQGVNARHTNRLKIWTINLEGRFNVRHVDQTMAEDPSQGVELTNIEGYVGFFVILDRMPVPTALPTFSDVFGELPNSDSSRLDQHVRLDQLSRFKVLTRERRYVNDALSGSMFTFKRFLKLNGRNRFITTFKDMGTNTSGRYGNVRDNAIFMPGNSSGLCLPVVSIVLLVLHSCGCFVARATWEQSTSSSLNSLDLILKDGGRNSISSGLFDVHSLTYALILQ</sequence>
<dbReference type="GO" id="GO:0005198">
    <property type="term" value="F:structural molecule activity"/>
    <property type="evidence" value="ECO:0007669"/>
    <property type="project" value="InterPro"/>
</dbReference>
<dbReference type="Pfam" id="PF00844">
    <property type="entry name" value="Gemini_coat"/>
    <property type="match status" value="1"/>
</dbReference>
<dbReference type="OrthoDB" id="10384635at2759"/>
<name>A0A6A4MIU0_9ERIC</name>
<reference evidence="1 2" key="1">
    <citation type="journal article" date="2019" name="Genome Biol. Evol.">
        <title>The Rhododendron genome and chromosomal organization provide insight into shared whole-genome duplications across the heath family (Ericaceae).</title>
        <authorList>
            <person name="Soza V.L."/>
            <person name="Lindsley D."/>
            <person name="Waalkes A."/>
            <person name="Ramage E."/>
            <person name="Patwardhan R.P."/>
            <person name="Burton J.N."/>
            <person name="Adey A."/>
            <person name="Kumar A."/>
            <person name="Qiu R."/>
            <person name="Shendure J."/>
            <person name="Hall B."/>
        </authorList>
    </citation>
    <scope>NUCLEOTIDE SEQUENCE [LARGE SCALE GENOMIC DNA]</scope>
    <source>
        <strain evidence="1">RSF 1966-606</strain>
    </source>
</reference>
<dbReference type="InterPro" id="IPR000263">
    <property type="entry name" value="GV_A/BR1_coat"/>
</dbReference>
<comment type="caution">
    <text evidence="1">The sequence shown here is derived from an EMBL/GenBank/DDBJ whole genome shotgun (WGS) entry which is preliminary data.</text>
</comment>
<evidence type="ECO:0000313" key="1">
    <source>
        <dbReference type="EMBL" id="KAE9467084.1"/>
    </source>
</evidence>
<dbReference type="EMBL" id="QEFC01000057">
    <property type="protein sequence ID" value="KAE9467084.1"/>
    <property type="molecule type" value="Genomic_DNA"/>
</dbReference>
<gene>
    <name evidence="1" type="ORF">C3L33_01005</name>
</gene>
<proteinExistence type="predicted"/>
<protein>
    <submittedName>
        <fullName evidence="1">Uncharacterized protein</fullName>
    </submittedName>
</protein>
<accession>A0A6A4MIU0</accession>
<dbReference type="AlphaFoldDB" id="A0A6A4MIU0"/>
<evidence type="ECO:0000313" key="2">
    <source>
        <dbReference type="Proteomes" id="UP000428333"/>
    </source>
</evidence>